<dbReference type="STRING" id="62062.ENSHHUP00000006068"/>
<reference evidence="2" key="3">
    <citation type="submission" date="2025-09" db="UniProtKB">
        <authorList>
            <consortium name="Ensembl"/>
        </authorList>
    </citation>
    <scope>IDENTIFICATION</scope>
</reference>
<accession>A0A4W5JMC5</accession>
<proteinExistence type="predicted"/>
<dbReference type="Proteomes" id="UP000314982">
    <property type="component" value="Unassembled WGS sequence"/>
</dbReference>
<dbReference type="Ensembl" id="ENSHHUT00000006251.1">
    <property type="protein sequence ID" value="ENSHHUP00000006068.1"/>
    <property type="gene ID" value="ENSHHUG00000003749.1"/>
</dbReference>
<evidence type="ECO:0000256" key="1">
    <source>
        <dbReference type="SAM" id="MobiDB-lite"/>
    </source>
</evidence>
<sequence length="274" mass="28910">MGDPLVYGKIYCAKEPKAEEDSSDLQLIHSAFLIGSKIDADRFLSQYKGVYESDVKCQVKMSHNSGFVGQNRLSPSRETEADGLSALVQLSGVLGKGVKHRPPPIKLPSASGSSSSGNLYSSAQATSGLLKCPTPPPGTGPGSVKPQSMSRKHSLELGQGLQLGGQLGQVGLLSPVALSPMGSTQSEYLTSLSNSQSIYQTVSQSISLSVSQSVKQPVSLSNSQSVCQTVSQTVSQSVKQSVSLSNSQSVYKTVCQTVSQSVKQSVNQSIMTWY</sequence>
<organism evidence="2 3">
    <name type="scientific">Hucho hucho</name>
    <name type="common">huchen</name>
    <dbReference type="NCBI Taxonomy" id="62062"/>
    <lineage>
        <taxon>Eukaryota</taxon>
        <taxon>Metazoa</taxon>
        <taxon>Chordata</taxon>
        <taxon>Craniata</taxon>
        <taxon>Vertebrata</taxon>
        <taxon>Euteleostomi</taxon>
        <taxon>Actinopterygii</taxon>
        <taxon>Neopterygii</taxon>
        <taxon>Teleostei</taxon>
        <taxon>Protacanthopterygii</taxon>
        <taxon>Salmoniformes</taxon>
        <taxon>Salmonidae</taxon>
        <taxon>Salmoninae</taxon>
        <taxon>Hucho</taxon>
    </lineage>
</organism>
<feature type="region of interest" description="Disordered" evidence="1">
    <location>
        <begin position="98"/>
        <end position="156"/>
    </location>
</feature>
<evidence type="ECO:0000313" key="2">
    <source>
        <dbReference type="Ensembl" id="ENSHHUP00000006068.1"/>
    </source>
</evidence>
<keyword evidence="3" id="KW-1185">Reference proteome</keyword>
<protein>
    <submittedName>
        <fullName evidence="2">Uncharacterized protein</fullName>
    </submittedName>
</protein>
<dbReference type="GeneTree" id="ENSGT00390000013549"/>
<reference evidence="3" key="1">
    <citation type="submission" date="2018-06" db="EMBL/GenBank/DDBJ databases">
        <title>Genome assembly of Danube salmon.</title>
        <authorList>
            <person name="Macqueen D.J."/>
            <person name="Gundappa M.K."/>
        </authorList>
    </citation>
    <scope>NUCLEOTIDE SEQUENCE [LARGE SCALE GENOMIC DNA]</scope>
</reference>
<dbReference type="AlphaFoldDB" id="A0A4W5JMC5"/>
<evidence type="ECO:0000313" key="3">
    <source>
        <dbReference type="Proteomes" id="UP000314982"/>
    </source>
</evidence>
<feature type="compositionally biased region" description="Low complexity" evidence="1">
    <location>
        <begin position="109"/>
        <end position="123"/>
    </location>
</feature>
<reference evidence="2" key="2">
    <citation type="submission" date="2025-08" db="UniProtKB">
        <authorList>
            <consortium name="Ensembl"/>
        </authorList>
    </citation>
    <scope>IDENTIFICATION</scope>
</reference>
<name>A0A4W5JMC5_9TELE</name>